<organism evidence="2 3">
    <name type="scientific">Candidatus Fervidibacter sacchari</name>
    <dbReference type="NCBI Taxonomy" id="1448929"/>
    <lineage>
        <taxon>Bacteria</taxon>
        <taxon>Candidatus Fervidibacterota</taxon>
        <taxon>Candidatus Fervidibacter</taxon>
    </lineage>
</organism>
<sequence>MERWVRLAEDLPTVCRLGLATRGDHCQLTADDCFHALENGINYWNWCGVDDGMSEAIRQLGKKRSQLVIAFQLQARTEDDAWRELEQVLQSLHTDRVEVVTFYYVERESEWQQIAGKGGALNAMRKAKEQKLVRLIGLTSHQRKLAAKIAETGELDLLMIRYNAAHTGAERDVFPVTQRLNLPVIAYTCTRWGQLMKPTPFDPPNFSPPPAREWYRFALANPAVSVALMSPSDRKELDENLLLLSDWRAPTDDDWEILRQHGERVRKYRRWFP</sequence>
<proteinExistence type="predicted"/>
<evidence type="ECO:0000313" key="3">
    <source>
        <dbReference type="Proteomes" id="UP001204798"/>
    </source>
</evidence>
<gene>
    <name evidence="2" type="ORF">M2350_000891</name>
</gene>
<comment type="caution">
    <text evidence="2">The sequence shown here is derived from an EMBL/GenBank/DDBJ whole genome shotgun (WGS) entry which is preliminary data.</text>
</comment>
<dbReference type="Proteomes" id="UP001204798">
    <property type="component" value="Unassembled WGS sequence"/>
</dbReference>
<accession>A0ABT2EM11</accession>
<protein>
    <submittedName>
        <fullName evidence="2">Aldo/keto reductase-like oxidoreductase</fullName>
    </submittedName>
</protein>
<dbReference type="PANTHER" id="PTHR43312">
    <property type="entry name" value="D-THREO-ALDOSE 1-DEHYDROGENASE"/>
    <property type="match status" value="1"/>
</dbReference>
<dbReference type="InterPro" id="IPR036812">
    <property type="entry name" value="NAD(P)_OxRdtase_dom_sf"/>
</dbReference>
<dbReference type="InterPro" id="IPR023210">
    <property type="entry name" value="NADP_OxRdtase_dom"/>
</dbReference>
<evidence type="ECO:0000259" key="1">
    <source>
        <dbReference type="Pfam" id="PF00248"/>
    </source>
</evidence>
<dbReference type="Pfam" id="PF00248">
    <property type="entry name" value="Aldo_ket_red"/>
    <property type="match status" value="1"/>
</dbReference>
<dbReference type="RefSeq" id="WP_259094387.1">
    <property type="nucleotide sequence ID" value="NZ_CP130454.1"/>
</dbReference>
<dbReference type="InterPro" id="IPR053135">
    <property type="entry name" value="AKR2_Oxidoreductase"/>
</dbReference>
<dbReference type="SUPFAM" id="SSF51430">
    <property type="entry name" value="NAD(P)-linked oxidoreductase"/>
    <property type="match status" value="1"/>
</dbReference>
<evidence type="ECO:0000313" key="2">
    <source>
        <dbReference type="EMBL" id="MCS3918491.1"/>
    </source>
</evidence>
<keyword evidence="3" id="KW-1185">Reference proteome</keyword>
<dbReference type="Gene3D" id="3.20.20.100">
    <property type="entry name" value="NADP-dependent oxidoreductase domain"/>
    <property type="match status" value="1"/>
</dbReference>
<dbReference type="PANTHER" id="PTHR43312:SF1">
    <property type="entry name" value="NADP-DEPENDENT OXIDOREDUCTASE DOMAIN-CONTAINING PROTEIN"/>
    <property type="match status" value="1"/>
</dbReference>
<name>A0ABT2EM11_9BACT</name>
<reference evidence="2 3" key="1">
    <citation type="submission" date="2022-08" db="EMBL/GenBank/DDBJ databases">
        <title>Bacterial and archaeal communities from various locations to study Microbial Dark Matter (Phase II).</title>
        <authorList>
            <person name="Stepanauskas R."/>
        </authorList>
    </citation>
    <scope>NUCLEOTIDE SEQUENCE [LARGE SCALE GENOMIC DNA]</scope>
    <source>
        <strain evidence="2 3">PD1</strain>
    </source>
</reference>
<dbReference type="EMBL" id="JANUCP010000002">
    <property type="protein sequence ID" value="MCS3918491.1"/>
    <property type="molecule type" value="Genomic_DNA"/>
</dbReference>
<feature type="domain" description="NADP-dependent oxidoreductase" evidence="1">
    <location>
        <begin position="35"/>
        <end position="196"/>
    </location>
</feature>